<dbReference type="GeneID" id="113703781"/>
<dbReference type="PANTHER" id="PTHR34954:SF4">
    <property type="entry name" value="PROTEIN TRIGALACTOSYLDIACYLGLYCEROL 4, CHLOROPLASTIC"/>
    <property type="match status" value="1"/>
</dbReference>
<name>A0A6P6TTS5_COFAR</name>
<dbReference type="PANTHER" id="PTHR34954">
    <property type="entry name" value="EXPRESSED PROTEIN"/>
    <property type="match status" value="1"/>
</dbReference>
<reference evidence="2" key="2">
    <citation type="submission" date="2025-08" db="UniProtKB">
        <authorList>
            <consortium name="RefSeq"/>
        </authorList>
    </citation>
    <scope>IDENTIFICATION</scope>
    <source>
        <tissue evidence="2">Leaves</tissue>
    </source>
</reference>
<evidence type="ECO:0000313" key="1">
    <source>
        <dbReference type="Proteomes" id="UP001652660"/>
    </source>
</evidence>
<dbReference type="InterPro" id="IPR044160">
    <property type="entry name" value="TGD4-like"/>
</dbReference>
<dbReference type="OrthoDB" id="512148at2759"/>
<organism evidence="1 2">
    <name type="scientific">Coffea arabica</name>
    <name type="common">Arabian coffee</name>
    <dbReference type="NCBI Taxonomy" id="13443"/>
    <lineage>
        <taxon>Eukaryota</taxon>
        <taxon>Viridiplantae</taxon>
        <taxon>Streptophyta</taxon>
        <taxon>Embryophyta</taxon>
        <taxon>Tracheophyta</taxon>
        <taxon>Spermatophyta</taxon>
        <taxon>Magnoliopsida</taxon>
        <taxon>eudicotyledons</taxon>
        <taxon>Gunneridae</taxon>
        <taxon>Pentapetalae</taxon>
        <taxon>asterids</taxon>
        <taxon>lamiids</taxon>
        <taxon>Gentianales</taxon>
        <taxon>Rubiaceae</taxon>
        <taxon>Ixoroideae</taxon>
        <taxon>Gardenieae complex</taxon>
        <taxon>Bertiereae - Coffeeae clade</taxon>
        <taxon>Coffeeae</taxon>
        <taxon>Coffea</taxon>
    </lineage>
</organism>
<keyword evidence="1" id="KW-1185">Reference proteome</keyword>
<sequence length="470" mass="52091">MTMKKLRWAMDSGFWDLDMSTPVTLDGKARPVAGDPLPLGVSRGARLSRPRQIDFFQRFMAAPFVPSFTPDRGLALERVFSLPLPSSIGERWFATLLGQFNIQKFVTSIKKDGTLQMSEPSWLQRIKKHLSEKSLYAFNLCSELLVTPDDTLLLSYEGYGDEKNSRTKAVLHHKFPHHNLIVEAAGLERFVDHNGNHWDVPFSLAADVASVPADSSTSYHLCINHVMGSPNEVQTQSAGGAPAALLPGLCAKCAVSFKKNANIWTSEAPKLSMVQPYDIFLSDPHISVSTLLGAVVTAFVGNTSIRTQGEHDIQYLKGSGLQAQAENSAISADLFASAFFSAQHGNFQRLFLDLTRINVRLDFPSGLKFLSGAARVGYNLYNSQEPSWETIETLCPKATLSFQQQIAGPFSLRVDSEVALDLKKGNWYPVMNDPVFAVEYALQVLGSAKAVAWYSPKQREFMLELRFFET</sequence>
<proteinExistence type="predicted"/>
<gene>
    <name evidence="2" type="primary">LOC113703781</name>
</gene>
<protein>
    <submittedName>
        <fullName evidence="2">Protein TRIGALACTOSYLDIACYLGLYCEROL 4, chloroplastic</fullName>
    </submittedName>
</protein>
<accession>A0A6P6TTS5</accession>
<reference evidence="1" key="1">
    <citation type="journal article" date="2025" name="Foods">
        <title>Unveiling the Microbial Signatures of Arabica Coffee Cherries: Insights into Ripeness Specific Diversity, Functional Traits, and Implications for Quality and Safety.</title>
        <authorList>
            <consortium name="RefSeq"/>
            <person name="Tenea G.N."/>
            <person name="Cifuentes V."/>
            <person name="Reyes P."/>
            <person name="Cevallos-Vallejos M."/>
        </authorList>
    </citation>
    <scope>NUCLEOTIDE SEQUENCE [LARGE SCALE GENOMIC DNA]</scope>
</reference>
<dbReference type="RefSeq" id="XP_027081061.2">
    <property type="nucleotide sequence ID" value="XM_027225260.2"/>
</dbReference>
<dbReference type="Proteomes" id="UP001652660">
    <property type="component" value="Chromosome 8e"/>
</dbReference>
<evidence type="ECO:0000313" key="2">
    <source>
        <dbReference type="RefSeq" id="XP_027081061.2"/>
    </source>
</evidence>